<keyword evidence="5" id="KW-0175">Coiled coil</keyword>
<evidence type="ECO:0000256" key="3">
    <source>
        <dbReference type="ARBA" id="ARBA00029447"/>
    </source>
</evidence>
<protein>
    <submittedName>
        <fullName evidence="10">Methyl-accepting chemotaxis protein</fullName>
    </submittedName>
</protein>
<dbReference type="Gene3D" id="1.10.287.950">
    <property type="entry name" value="Methyl-accepting chemotaxis protein"/>
    <property type="match status" value="1"/>
</dbReference>
<dbReference type="AlphaFoldDB" id="A0A285UU18"/>
<keyword evidence="7" id="KW-1133">Transmembrane helix</keyword>
<evidence type="ECO:0000313" key="10">
    <source>
        <dbReference type="EMBL" id="SOC45425.1"/>
    </source>
</evidence>
<dbReference type="SMART" id="SM00304">
    <property type="entry name" value="HAMP"/>
    <property type="match status" value="2"/>
</dbReference>
<dbReference type="Proteomes" id="UP000219167">
    <property type="component" value="Unassembled WGS sequence"/>
</dbReference>
<evidence type="ECO:0000259" key="8">
    <source>
        <dbReference type="PROSITE" id="PS50111"/>
    </source>
</evidence>
<keyword evidence="11" id="KW-1185">Reference proteome</keyword>
<dbReference type="GO" id="GO:0007165">
    <property type="term" value="P:signal transduction"/>
    <property type="evidence" value="ECO:0007669"/>
    <property type="project" value="UniProtKB-KW"/>
</dbReference>
<dbReference type="GO" id="GO:0016020">
    <property type="term" value="C:membrane"/>
    <property type="evidence" value="ECO:0007669"/>
    <property type="project" value="UniProtKB-SubCell"/>
</dbReference>
<dbReference type="CDD" id="cd06225">
    <property type="entry name" value="HAMP"/>
    <property type="match status" value="1"/>
</dbReference>
<dbReference type="OrthoDB" id="3378718at2"/>
<dbReference type="SUPFAM" id="SSF158472">
    <property type="entry name" value="HAMP domain-like"/>
    <property type="match status" value="1"/>
</dbReference>
<dbReference type="CDD" id="cd11386">
    <property type="entry name" value="MCP_signal"/>
    <property type="match status" value="1"/>
</dbReference>
<dbReference type="PROSITE" id="PS50111">
    <property type="entry name" value="CHEMOTAXIS_TRANSDUC_2"/>
    <property type="match status" value="1"/>
</dbReference>
<evidence type="ECO:0000256" key="1">
    <source>
        <dbReference type="ARBA" id="ARBA00004370"/>
    </source>
</evidence>
<name>A0A285UU18_9HYPH</name>
<dbReference type="Pfam" id="PF00015">
    <property type="entry name" value="MCPsignal"/>
    <property type="match status" value="1"/>
</dbReference>
<keyword evidence="4" id="KW-0807">Transducer</keyword>
<evidence type="ECO:0000313" key="11">
    <source>
        <dbReference type="Proteomes" id="UP000219167"/>
    </source>
</evidence>
<evidence type="ECO:0000259" key="9">
    <source>
        <dbReference type="PROSITE" id="PS50885"/>
    </source>
</evidence>
<dbReference type="PANTHER" id="PTHR43531">
    <property type="entry name" value="PROTEIN ICFG"/>
    <property type="match status" value="1"/>
</dbReference>
<dbReference type="SUPFAM" id="SSF58104">
    <property type="entry name" value="Methyl-accepting chemotaxis protein (MCP) signaling domain"/>
    <property type="match status" value="1"/>
</dbReference>
<accession>A0A285UU18</accession>
<feature type="domain" description="Methyl-accepting transducer" evidence="8">
    <location>
        <begin position="585"/>
        <end position="814"/>
    </location>
</feature>
<proteinExistence type="inferred from homology"/>
<keyword evidence="2" id="KW-0145">Chemotaxis</keyword>
<feature type="coiled-coil region" evidence="5">
    <location>
        <begin position="163"/>
        <end position="220"/>
    </location>
</feature>
<gene>
    <name evidence="10" type="ORF">SAMN05892877_115105</name>
</gene>
<evidence type="ECO:0000256" key="5">
    <source>
        <dbReference type="SAM" id="Coils"/>
    </source>
</evidence>
<dbReference type="RefSeq" id="WP_097141982.1">
    <property type="nucleotide sequence ID" value="NZ_OBQD01000015.1"/>
</dbReference>
<comment type="subcellular location">
    <subcellularLocation>
        <location evidence="1">Membrane</location>
    </subcellularLocation>
</comment>
<feature type="domain" description="HAMP" evidence="9">
    <location>
        <begin position="447"/>
        <end position="500"/>
    </location>
</feature>
<dbReference type="EMBL" id="OBQD01000015">
    <property type="protein sequence ID" value="SOC45425.1"/>
    <property type="molecule type" value="Genomic_DNA"/>
</dbReference>
<dbReference type="PANTHER" id="PTHR43531:SF11">
    <property type="entry name" value="METHYL-ACCEPTING CHEMOTAXIS PROTEIN 3"/>
    <property type="match status" value="1"/>
</dbReference>
<evidence type="ECO:0000256" key="2">
    <source>
        <dbReference type="ARBA" id="ARBA00022500"/>
    </source>
</evidence>
<keyword evidence="7" id="KW-0812">Transmembrane</keyword>
<dbReference type="GO" id="GO:0006935">
    <property type="term" value="P:chemotaxis"/>
    <property type="evidence" value="ECO:0007669"/>
    <property type="project" value="UniProtKB-KW"/>
</dbReference>
<organism evidence="10 11">
    <name type="scientific">Rhizobium subbaraonis</name>
    <dbReference type="NCBI Taxonomy" id="908946"/>
    <lineage>
        <taxon>Bacteria</taxon>
        <taxon>Pseudomonadati</taxon>
        <taxon>Pseudomonadota</taxon>
        <taxon>Alphaproteobacteria</taxon>
        <taxon>Hyphomicrobiales</taxon>
        <taxon>Rhizobiaceae</taxon>
        <taxon>Rhizobium/Agrobacterium group</taxon>
        <taxon>Rhizobium</taxon>
    </lineage>
</organism>
<dbReference type="SMART" id="SM00283">
    <property type="entry name" value="MA"/>
    <property type="match status" value="1"/>
</dbReference>
<feature type="transmembrane region" description="Helical" evidence="7">
    <location>
        <begin position="16"/>
        <end position="37"/>
    </location>
</feature>
<dbReference type="InterPro" id="IPR051310">
    <property type="entry name" value="MCP_chemotaxis"/>
</dbReference>
<comment type="similarity">
    <text evidence="3">Belongs to the methyl-accepting chemotaxis (MCP) protein family.</text>
</comment>
<dbReference type="InterPro" id="IPR003660">
    <property type="entry name" value="HAMP_dom"/>
</dbReference>
<sequence>MFIDRVLARFKIQTKVVLFILPFVVSISAVGLTGLYASGMLQGRMEISNSVLQSLSGFKDVYAGMNAFLQQTSEETRDAVTRTIDAQQELLADTFAQVEDEAGRRQLQEAVDGSTMIGERVGQLWTLYENELALRRSMEMSLASLLGEQMKVLEEATRIERGVRKDEEAAKTLLREAERLKSASDALNAFSASFSRAPDAEQKIKVAADAQAELVKLTRRVRTGLPANQKAVHETFEKTVDEIGKLSASGDKSEENAAAIGRLIARFRQTGIQLQSAAALKMRDATITFSKLDAPLVKAGALLAVTRKLVNSAYSIRIAAAGFLQRPDQAGRDRLVREFKVMEADVQSLSNTAAELPFFEKLIASLAPMIRQMDEDSAALVEISHKREAEFAAAAADIDRIWGQMTAFAEGQKNNASVESEKANQVSVLATVSGIVIALLAGGALVLTLKGPIGQITAAMRRLADGVLDTAIDGGARRDEIGDMARALGVFKENALSKIRIEAESEQQRTAADAEREKNDAEKRELDHQIDFAVNALAAGLGRLAQGDLSRQIDTPFTGRLEQLRQDFNVSLTRLQDTLGQIRNNALSIQQSGAELRGSSDQLSKRTEAQAASLEETAAAVDQITVTVKASAERAHEANAVVVETKRNADSSAAVVGNAISAMGRIEDASRKIEQIIEVIDDIAFQTNLLALNAGIEAARAGEAGKGFAVVAQEVRELAQRSAEAAREIKVLIEKSTQEVNAGARLVQETGSVLASISQQIVSVSQHVDMMATASRDQAVALNEVNGSVNQMDQMTQQNAAMVETTTVACRQLSSEADTLMMLVEQFRLEAADARKYPTYEAA</sequence>
<dbReference type="PROSITE" id="PS50885">
    <property type="entry name" value="HAMP"/>
    <property type="match status" value="2"/>
</dbReference>
<feature type="region of interest" description="Disordered" evidence="6">
    <location>
        <begin position="502"/>
        <end position="524"/>
    </location>
</feature>
<dbReference type="Gene3D" id="6.10.340.10">
    <property type="match status" value="1"/>
</dbReference>
<evidence type="ECO:0000256" key="4">
    <source>
        <dbReference type="PROSITE-ProRule" id="PRU00284"/>
    </source>
</evidence>
<feature type="domain" description="HAMP" evidence="9">
    <location>
        <begin position="528"/>
        <end position="580"/>
    </location>
</feature>
<keyword evidence="7" id="KW-0472">Membrane</keyword>
<dbReference type="InterPro" id="IPR004089">
    <property type="entry name" value="MCPsignal_dom"/>
</dbReference>
<reference evidence="10 11" key="1">
    <citation type="submission" date="2017-08" db="EMBL/GenBank/DDBJ databases">
        <authorList>
            <person name="de Groot N.N."/>
        </authorList>
    </citation>
    <scope>NUCLEOTIDE SEQUENCE [LARGE SCALE GENOMIC DNA]</scope>
    <source>
        <strain evidence="10 11">JC85</strain>
    </source>
</reference>
<dbReference type="Pfam" id="PF00672">
    <property type="entry name" value="HAMP"/>
    <property type="match status" value="1"/>
</dbReference>
<evidence type="ECO:0000256" key="6">
    <source>
        <dbReference type="SAM" id="MobiDB-lite"/>
    </source>
</evidence>
<evidence type="ECO:0000256" key="7">
    <source>
        <dbReference type="SAM" id="Phobius"/>
    </source>
</evidence>
<dbReference type="FunFam" id="1.10.287.950:FF:000001">
    <property type="entry name" value="Methyl-accepting chemotaxis sensory transducer"/>
    <property type="match status" value="1"/>
</dbReference>